<protein>
    <submittedName>
        <fullName evidence="1">Uncharacterized protein</fullName>
    </submittedName>
</protein>
<organism evidence="1 2">
    <name type="scientific">Pandoraea faecigallinarum</name>
    <dbReference type="NCBI Taxonomy" id="656179"/>
    <lineage>
        <taxon>Bacteria</taxon>
        <taxon>Pseudomonadati</taxon>
        <taxon>Pseudomonadota</taxon>
        <taxon>Betaproteobacteria</taxon>
        <taxon>Burkholderiales</taxon>
        <taxon>Burkholderiaceae</taxon>
        <taxon>Pandoraea</taxon>
    </lineage>
</organism>
<evidence type="ECO:0000313" key="2">
    <source>
        <dbReference type="Proteomes" id="UP000035651"/>
    </source>
</evidence>
<dbReference type="KEGG" id="pfg:AB870_24360"/>
<keyword evidence="2" id="KW-1185">Reference proteome</keyword>
<keyword evidence="1" id="KW-0614">Plasmid</keyword>
<accession>A0A0H3X0C2</accession>
<dbReference type="PATRIC" id="fig|656179.3.peg.5231"/>
<dbReference type="Proteomes" id="UP000035651">
    <property type="component" value="Plasmid pPF72-1"/>
</dbReference>
<proteinExistence type="predicted"/>
<geneLocation type="plasmid" evidence="1 2">
    <name>pPF72-1</name>
</geneLocation>
<reference evidence="1" key="1">
    <citation type="submission" date="2016-06" db="EMBL/GenBank/DDBJ databases">
        <title>Complete Genome Sequence of Pandoraea faecigallinarum DSM-23572.</title>
        <authorList>
            <person name="Yong D."/>
            <person name="Ee R."/>
            <person name="Lim Y.-L."/>
            <person name="Yin W.-F."/>
            <person name="Chan K.-G."/>
        </authorList>
    </citation>
    <scope>NUCLEOTIDE SEQUENCE</scope>
    <source>
        <strain evidence="1">DSM 23572</strain>
        <plasmid evidence="1">pPF72-1</plasmid>
    </source>
</reference>
<dbReference type="EMBL" id="CP011808">
    <property type="protein sequence ID" value="AKM33330.1"/>
    <property type="molecule type" value="Genomic_DNA"/>
</dbReference>
<gene>
    <name evidence="1" type="ORF">AB870_24360</name>
</gene>
<name>A0A0H3X0C2_9BURK</name>
<dbReference type="AlphaFoldDB" id="A0A0H3X0C2"/>
<sequence>MNERVEWPRVVHGPFPGQTEQFSIAGDTTDQAVSDVGGSCGYSACVILLPPPRRTRRHGLNLALSAALAHGAVPILRATDAWAEDTRVDVMGTASSAREPKPILTLLVAPSV</sequence>
<evidence type="ECO:0000313" key="1">
    <source>
        <dbReference type="EMBL" id="AKM33330.1"/>
    </source>
</evidence>